<dbReference type="RefSeq" id="WP_146286823.1">
    <property type="nucleotide sequence ID" value="NZ_BMLP01000003.1"/>
</dbReference>
<dbReference type="EMBL" id="BMLP01000003">
    <property type="protein sequence ID" value="GGO32826.1"/>
    <property type="molecule type" value="Genomic_DNA"/>
</dbReference>
<dbReference type="OrthoDB" id="9807402at2"/>
<dbReference type="GO" id="GO:0005886">
    <property type="term" value="C:plasma membrane"/>
    <property type="evidence" value="ECO:0007669"/>
    <property type="project" value="UniProtKB-SubCell"/>
</dbReference>
<dbReference type="CDD" id="cd06261">
    <property type="entry name" value="TM_PBP2"/>
    <property type="match status" value="1"/>
</dbReference>
<dbReference type="FunFam" id="1.10.3720.10:FF:000014">
    <property type="entry name" value="Microcin C ABC transporter permease YejB"/>
    <property type="match status" value="1"/>
</dbReference>
<keyword evidence="11" id="KW-1185">Reference proteome</keyword>
<keyword evidence="6 8" id="KW-1133">Transmembrane helix</keyword>
<dbReference type="Proteomes" id="UP000598196">
    <property type="component" value="Unassembled WGS sequence"/>
</dbReference>
<sequence>MGAYILRRLLLIIPTLFGIMLINFALTQFVPGGPVEQVLARLEGQGDAFKSVAGGAGDAGAEQAGAQDSGGYIGARGLPPEFIDQLEAEFGFARIVCDAGYTGPVTTAAPECRKETIGMIERFWIMMGNYLRFDFGTSYFRSISVVDLVLEKMPVSISLGLWSTLIAYLISIPLGIRKAVRDGTAFDTWTSGAIIVGYAIPGFLFAVMLMVLFAGGSYFQWFPLRGLVSENWNELPWWQKITDYLWHMVLPITASTISSFATMTLLTKNSFLDEIRKQYVMTARAKGLSEGRVLYGHVFRNAMLIVIAGFPAVFVSVFFGGSMIIETIFSLDGLGRLGFEAAVARDYPVLFGTLFFFSLLGLVVGILSDMMYVFVDPRIDFEGRG</sequence>
<proteinExistence type="inferred from homology"/>
<comment type="subcellular location">
    <subcellularLocation>
        <location evidence="1">Cell inner membrane</location>
        <topology evidence="1">Multi-pass membrane protein</topology>
    </subcellularLocation>
    <subcellularLocation>
        <location evidence="8">Cell membrane</location>
        <topology evidence="8">Multi-pass membrane protein</topology>
    </subcellularLocation>
</comment>
<dbReference type="PANTHER" id="PTHR30465">
    <property type="entry name" value="INNER MEMBRANE ABC TRANSPORTER"/>
    <property type="match status" value="1"/>
</dbReference>
<evidence type="ECO:0000259" key="9">
    <source>
        <dbReference type="PROSITE" id="PS50928"/>
    </source>
</evidence>
<feature type="transmembrane region" description="Helical" evidence="8">
    <location>
        <begin position="188"/>
        <end position="214"/>
    </location>
</feature>
<keyword evidence="2 8" id="KW-0813">Transport</keyword>
<dbReference type="InterPro" id="IPR000515">
    <property type="entry name" value="MetI-like"/>
</dbReference>
<organism evidence="10 11">
    <name type="scientific">Gemmobacter aquaticus</name>
    <dbReference type="NCBI Taxonomy" id="490185"/>
    <lineage>
        <taxon>Bacteria</taxon>
        <taxon>Pseudomonadati</taxon>
        <taxon>Pseudomonadota</taxon>
        <taxon>Alphaproteobacteria</taxon>
        <taxon>Rhodobacterales</taxon>
        <taxon>Paracoccaceae</taxon>
        <taxon>Gemmobacter</taxon>
    </lineage>
</organism>
<gene>
    <name evidence="10" type="ORF">GCM10010991_21070</name>
</gene>
<dbReference type="AlphaFoldDB" id="A0A917YMJ0"/>
<feature type="transmembrane region" description="Helical" evidence="8">
    <location>
        <begin position="349"/>
        <end position="375"/>
    </location>
</feature>
<dbReference type="PANTHER" id="PTHR30465:SF66">
    <property type="entry name" value="INNER MEMBRANE ABC TRANSPORTER PERMEASE PROTEIN YEJB"/>
    <property type="match status" value="1"/>
</dbReference>
<comment type="caution">
    <text evidence="10">The sequence shown here is derived from an EMBL/GenBank/DDBJ whole genome shotgun (WGS) entry which is preliminary data.</text>
</comment>
<evidence type="ECO:0000256" key="1">
    <source>
        <dbReference type="ARBA" id="ARBA00004429"/>
    </source>
</evidence>
<feature type="transmembrane region" description="Helical" evidence="8">
    <location>
        <begin position="9"/>
        <end position="30"/>
    </location>
</feature>
<name>A0A917YMJ0_9RHOB</name>
<evidence type="ECO:0000313" key="10">
    <source>
        <dbReference type="EMBL" id="GGO32826.1"/>
    </source>
</evidence>
<dbReference type="GO" id="GO:0042884">
    <property type="term" value="P:microcin transport"/>
    <property type="evidence" value="ECO:0007669"/>
    <property type="project" value="TreeGrafter"/>
</dbReference>
<keyword evidence="3" id="KW-1003">Cell membrane</keyword>
<dbReference type="SUPFAM" id="SSF161098">
    <property type="entry name" value="MetI-like"/>
    <property type="match status" value="1"/>
</dbReference>
<evidence type="ECO:0000256" key="2">
    <source>
        <dbReference type="ARBA" id="ARBA00022448"/>
    </source>
</evidence>
<evidence type="ECO:0000256" key="4">
    <source>
        <dbReference type="ARBA" id="ARBA00022519"/>
    </source>
</evidence>
<dbReference type="Gene3D" id="1.10.3720.10">
    <property type="entry name" value="MetI-like"/>
    <property type="match status" value="1"/>
</dbReference>
<protein>
    <submittedName>
        <fullName evidence="10">Microcin C ABC transporter permease YejB</fullName>
    </submittedName>
</protein>
<evidence type="ECO:0000313" key="11">
    <source>
        <dbReference type="Proteomes" id="UP000598196"/>
    </source>
</evidence>
<feature type="transmembrane region" description="Helical" evidence="8">
    <location>
        <begin position="155"/>
        <end position="176"/>
    </location>
</feature>
<dbReference type="PROSITE" id="PS50928">
    <property type="entry name" value="ABC_TM1"/>
    <property type="match status" value="1"/>
</dbReference>
<dbReference type="Pfam" id="PF00528">
    <property type="entry name" value="BPD_transp_1"/>
    <property type="match status" value="1"/>
</dbReference>
<evidence type="ECO:0000256" key="6">
    <source>
        <dbReference type="ARBA" id="ARBA00022989"/>
    </source>
</evidence>
<evidence type="ECO:0000256" key="3">
    <source>
        <dbReference type="ARBA" id="ARBA00022475"/>
    </source>
</evidence>
<feature type="transmembrane region" description="Helical" evidence="8">
    <location>
        <begin position="302"/>
        <end position="329"/>
    </location>
</feature>
<keyword evidence="5 8" id="KW-0812">Transmembrane</keyword>
<keyword evidence="7 8" id="KW-0472">Membrane</keyword>
<reference evidence="10 11" key="1">
    <citation type="journal article" date="2014" name="Int. J. Syst. Evol. Microbiol.">
        <title>Complete genome sequence of Corynebacterium casei LMG S-19264T (=DSM 44701T), isolated from a smear-ripened cheese.</title>
        <authorList>
            <consortium name="US DOE Joint Genome Institute (JGI-PGF)"/>
            <person name="Walter F."/>
            <person name="Albersmeier A."/>
            <person name="Kalinowski J."/>
            <person name="Ruckert C."/>
        </authorList>
    </citation>
    <scope>NUCLEOTIDE SEQUENCE [LARGE SCALE GENOMIC DNA]</scope>
    <source>
        <strain evidence="10 11">CGMCC 1.7029</strain>
    </source>
</reference>
<comment type="similarity">
    <text evidence="8">Belongs to the binding-protein-dependent transport system permease family.</text>
</comment>
<evidence type="ECO:0000256" key="8">
    <source>
        <dbReference type="RuleBase" id="RU363032"/>
    </source>
</evidence>
<feature type="transmembrane region" description="Helical" evidence="8">
    <location>
        <begin position="244"/>
        <end position="267"/>
    </location>
</feature>
<evidence type="ECO:0000256" key="7">
    <source>
        <dbReference type="ARBA" id="ARBA00023136"/>
    </source>
</evidence>
<accession>A0A917YMJ0</accession>
<feature type="domain" description="ABC transmembrane type-1" evidence="9">
    <location>
        <begin position="153"/>
        <end position="368"/>
    </location>
</feature>
<evidence type="ECO:0000256" key="5">
    <source>
        <dbReference type="ARBA" id="ARBA00022692"/>
    </source>
</evidence>
<dbReference type="GO" id="GO:0055085">
    <property type="term" value="P:transmembrane transport"/>
    <property type="evidence" value="ECO:0007669"/>
    <property type="project" value="InterPro"/>
</dbReference>
<keyword evidence="4" id="KW-0997">Cell inner membrane</keyword>
<dbReference type="InterPro" id="IPR035906">
    <property type="entry name" value="MetI-like_sf"/>
</dbReference>